<dbReference type="RefSeq" id="WP_053780906.1">
    <property type="nucleotide sequence ID" value="NZ_LITU01000053.1"/>
</dbReference>
<dbReference type="InterPro" id="IPR036196">
    <property type="entry name" value="Ptyr_pPase_sf"/>
</dbReference>
<evidence type="ECO:0000256" key="6">
    <source>
        <dbReference type="PIRSR" id="PIRSR617867-1"/>
    </source>
</evidence>
<dbReference type="EMBL" id="LITU01000053">
    <property type="protein sequence ID" value="KOY16467.1"/>
    <property type="molecule type" value="Genomic_DNA"/>
</dbReference>
<feature type="active site" description="Nucleophile" evidence="6">
    <location>
        <position position="8"/>
    </location>
</feature>
<keyword evidence="9" id="KW-1185">Reference proteome</keyword>
<dbReference type="SUPFAM" id="SSF52788">
    <property type="entry name" value="Phosphotyrosine protein phosphatases I"/>
    <property type="match status" value="1"/>
</dbReference>
<dbReference type="GO" id="GO:0004725">
    <property type="term" value="F:protein tyrosine phosphatase activity"/>
    <property type="evidence" value="ECO:0007669"/>
    <property type="project" value="UniProtKB-EC"/>
</dbReference>
<dbReference type="FunFam" id="3.40.50.2300:FF:000113">
    <property type="entry name" value="Low molecular weight protein-tyrosine-phosphatase"/>
    <property type="match status" value="1"/>
</dbReference>
<evidence type="ECO:0000256" key="1">
    <source>
        <dbReference type="ARBA" id="ARBA00011063"/>
    </source>
</evidence>
<evidence type="ECO:0000313" key="8">
    <source>
        <dbReference type="EMBL" id="KOY16467.1"/>
    </source>
</evidence>
<dbReference type="OrthoDB" id="9784339at2"/>
<dbReference type="PRINTS" id="PR00719">
    <property type="entry name" value="LMWPTPASE"/>
</dbReference>
<dbReference type="AlphaFoldDB" id="A0A0N0C4Y6"/>
<dbReference type="Proteomes" id="UP000037688">
    <property type="component" value="Unassembled WGS sequence"/>
</dbReference>
<keyword evidence="3" id="KW-0378">Hydrolase</keyword>
<evidence type="ECO:0000256" key="3">
    <source>
        <dbReference type="ARBA" id="ARBA00022801"/>
    </source>
</evidence>
<feature type="active site" evidence="6">
    <location>
        <position position="14"/>
    </location>
</feature>
<dbReference type="Gene3D" id="3.40.50.2300">
    <property type="match status" value="1"/>
</dbReference>
<comment type="similarity">
    <text evidence="1">Belongs to the low molecular weight phosphotyrosine protein phosphatase family.</text>
</comment>
<comment type="catalytic activity">
    <reaction evidence="5">
        <text>O-phospho-L-tyrosyl-[protein] + H2O = L-tyrosyl-[protein] + phosphate</text>
        <dbReference type="Rhea" id="RHEA:10684"/>
        <dbReference type="Rhea" id="RHEA-COMP:10136"/>
        <dbReference type="Rhea" id="RHEA-COMP:20101"/>
        <dbReference type="ChEBI" id="CHEBI:15377"/>
        <dbReference type="ChEBI" id="CHEBI:43474"/>
        <dbReference type="ChEBI" id="CHEBI:46858"/>
        <dbReference type="ChEBI" id="CHEBI:61978"/>
        <dbReference type="EC" id="3.1.3.48"/>
    </reaction>
</comment>
<comment type="caution">
    <text evidence="8">The sequence shown here is derived from an EMBL/GenBank/DDBJ whole genome shotgun (WGS) entry which is preliminary data.</text>
</comment>
<name>A0A0N0C4Y6_9BACL</name>
<proteinExistence type="inferred from homology"/>
<gene>
    <name evidence="8" type="ORF">AMS66_11445</name>
</gene>
<evidence type="ECO:0000256" key="5">
    <source>
        <dbReference type="ARBA" id="ARBA00051722"/>
    </source>
</evidence>
<dbReference type="PATRIC" id="fig|1705561.3.peg.2162"/>
<dbReference type="CDD" id="cd16343">
    <property type="entry name" value="LMWPTP"/>
    <property type="match status" value="1"/>
</dbReference>
<evidence type="ECO:0000313" key="9">
    <source>
        <dbReference type="Proteomes" id="UP000037688"/>
    </source>
</evidence>
<feature type="active site" description="Proton donor" evidence="6">
    <location>
        <position position="124"/>
    </location>
</feature>
<dbReference type="PANTHER" id="PTHR11717">
    <property type="entry name" value="LOW MOLECULAR WEIGHT PROTEIN TYROSINE PHOSPHATASE"/>
    <property type="match status" value="1"/>
</dbReference>
<evidence type="ECO:0000259" key="7">
    <source>
        <dbReference type="SMART" id="SM00226"/>
    </source>
</evidence>
<dbReference type="InterPro" id="IPR050438">
    <property type="entry name" value="LMW_PTPase"/>
</dbReference>
<dbReference type="EC" id="3.1.3.48" evidence="2"/>
<dbReference type="InterPro" id="IPR017867">
    <property type="entry name" value="Tyr_phospatase_low_mol_wt"/>
</dbReference>
<keyword evidence="4" id="KW-0904">Protein phosphatase</keyword>
<evidence type="ECO:0000256" key="2">
    <source>
        <dbReference type="ARBA" id="ARBA00013064"/>
    </source>
</evidence>
<accession>A0A0N0C4Y6</accession>
<evidence type="ECO:0000256" key="4">
    <source>
        <dbReference type="ARBA" id="ARBA00022912"/>
    </source>
</evidence>
<dbReference type="SMART" id="SM00226">
    <property type="entry name" value="LMWPc"/>
    <property type="match status" value="1"/>
</dbReference>
<protein>
    <recommendedName>
        <fullName evidence="2">protein-tyrosine-phosphatase</fullName>
        <ecNumber evidence="2">3.1.3.48</ecNumber>
    </recommendedName>
</protein>
<sequence length="156" mass="17620">MINVLFVCLGNICRSPMAEAVLRHKVNERGLAQQIRVDSAGTGDWHIGKPPHEGTRELLDSRQISYADMAARQFESEDFVQFNYIICMDDSNAANVRSVTGGEEAEIIKMMDLLPDETLREVPDPYYTGNFEEVYRLLDAGCEVLLDRIAKEHSLL</sequence>
<dbReference type="InterPro" id="IPR023485">
    <property type="entry name" value="Ptyr_pPase"/>
</dbReference>
<feature type="domain" description="Phosphotyrosine protein phosphatase I" evidence="7">
    <location>
        <begin position="2"/>
        <end position="148"/>
    </location>
</feature>
<reference evidence="8 9" key="1">
    <citation type="submission" date="2015-08" db="EMBL/GenBank/DDBJ databases">
        <title>Draft genome sequence of cellulolytic and xylanolytic Paenibacillus sp. A59, isolated from a decaying forest soil from Patagonia, Argentina.</title>
        <authorList>
            <person name="Ghio S."/>
            <person name="Caceres A.M."/>
            <person name="Talia P."/>
            <person name="Grasso D."/>
            <person name="Campos E."/>
        </authorList>
    </citation>
    <scope>NUCLEOTIDE SEQUENCE [LARGE SCALE GENOMIC DNA]</scope>
    <source>
        <strain evidence="8 9">A59</strain>
    </source>
</reference>
<organism evidence="8 9">
    <name type="scientific">Paenibacillus xylanivorans</name>
    <dbReference type="NCBI Taxonomy" id="1705561"/>
    <lineage>
        <taxon>Bacteria</taxon>
        <taxon>Bacillati</taxon>
        <taxon>Bacillota</taxon>
        <taxon>Bacilli</taxon>
        <taxon>Bacillales</taxon>
        <taxon>Paenibacillaceae</taxon>
        <taxon>Paenibacillus</taxon>
    </lineage>
</organism>
<dbReference type="Pfam" id="PF01451">
    <property type="entry name" value="LMWPc"/>
    <property type="match status" value="1"/>
</dbReference>
<dbReference type="PANTHER" id="PTHR11717:SF7">
    <property type="entry name" value="LOW MOLECULAR WEIGHT PHOSPHOTYROSINE PROTEIN PHOSPHATASE"/>
    <property type="match status" value="1"/>
</dbReference>